<keyword evidence="16" id="KW-0326">Glycosidase</keyword>
<dbReference type="Pfam" id="PF00682">
    <property type="entry name" value="HMGL-like"/>
    <property type="match status" value="1"/>
</dbReference>
<comment type="catalytic activity">
    <reaction evidence="1">
        <text>Endohydrolysis of (1-&gt;4)-beta-D-glucosidic linkages in cellulose, lichenin and cereal beta-D-glucans.</text>
        <dbReference type="EC" id="3.2.1.4"/>
    </reaction>
</comment>
<dbReference type="PROSITE" id="PS00815">
    <property type="entry name" value="AIPM_HOMOCIT_SYNTH_1"/>
    <property type="match status" value="1"/>
</dbReference>
<evidence type="ECO:0000256" key="19">
    <source>
        <dbReference type="SAM" id="MobiDB-lite"/>
    </source>
</evidence>
<evidence type="ECO:0000256" key="12">
    <source>
        <dbReference type="ARBA" id="ARBA00023001"/>
    </source>
</evidence>
<evidence type="ECO:0000256" key="18">
    <source>
        <dbReference type="ARBA" id="ARBA00048363"/>
    </source>
</evidence>
<keyword evidence="13" id="KW-0457">Lysine biosynthesis</keyword>
<evidence type="ECO:0000256" key="3">
    <source>
        <dbReference type="ARBA" id="ARBA00001946"/>
    </source>
</evidence>
<dbReference type="PROSITE" id="PS00816">
    <property type="entry name" value="AIPM_HOMOCIT_SYNTH_2"/>
    <property type="match status" value="1"/>
</dbReference>
<evidence type="ECO:0000256" key="16">
    <source>
        <dbReference type="ARBA" id="ARBA00023295"/>
    </source>
</evidence>
<comment type="cofactor">
    <cofactor evidence="3">
        <name>Mg(2+)</name>
        <dbReference type="ChEBI" id="CHEBI:18420"/>
    </cofactor>
</comment>
<evidence type="ECO:0000256" key="5">
    <source>
        <dbReference type="ARBA" id="ARBA00006361"/>
    </source>
</evidence>
<dbReference type="Pfam" id="PF22617">
    <property type="entry name" value="HCS_D2"/>
    <property type="match status" value="1"/>
</dbReference>
<dbReference type="Proteomes" id="UP001583177">
    <property type="component" value="Unassembled WGS sequence"/>
</dbReference>
<dbReference type="InterPro" id="IPR048253">
    <property type="entry name" value="DRE_TIM_HCS_fun_bact"/>
</dbReference>
<dbReference type="NCBIfam" id="TIGR02146">
    <property type="entry name" value="LysS_fung_arch"/>
    <property type="match status" value="1"/>
</dbReference>
<keyword evidence="10" id="KW-0378">Hydrolase</keyword>
<feature type="compositionally biased region" description="Polar residues" evidence="19">
    <location>
        <begin position="10"/>
        <end position="24"/>
    </location>
</feature>
<dbReference type="InterPro" id="IPR054691">
    <property type="entry name" value="LeuA/HCS_post-cat"/>
</dbReference>
<accession>A0ABR3XQD7</accession>
<comment type="cofactor">
    <cofactor evidence="2">
        <name>Mn(2+)</name>
        <dbReference type="ChEBI" id="CHEBI:29035"/>
    </cofactor>
</comment>
<evidence type="ECO:0000256" key="6">
    <source>
        <dbReference type="ARBA" id="ARBA00007793"/>
    </source>
</evidence>
<comment type="pathway">
    <text evidence="4">Amino-acid biosynthesis; L-lysine biosynthesis via AAA pathway; L-alpha-aminoadipate from 2-oxoglutarate: step 1/5.</text>
</comment>
<dbReference type="SUPFAM" id="SSF51569">
    <property type="entry name" value="Aldolase"/>
    <property type="match status" value="1"/>
</dbReference>
<keyword evidence="21" id="KW-0012">Acyltransferase</keyword>
<dbReference type="InterPro" id="IPR036908">
    <property type="entry name" value="RlpA-like_sf"/>
</dbReference>
<organism evidence="21 22">
    <name type="scientific">Diaporthe australafricana</name>
    <dbReference type="NCBI Taxonomy" id="127596"/>
    <lineage>
        <taxon>Eukaryota</taxon>
        <taxon>Fungi</taxon>
        <taxon>Dikarya</taxon>
        <taxon>Ascomycota</taxon>
        <taxon>Pezizomycotina</taxon>
        <taxon>Sordariomycetes</taxon>
        <taxon>Sordariomycetidae</taxon>
        <taxon>Diaporthales</taxon>
        <taxon>Diaporthaceae</taxon>
        <taxon>Diaporthe</taxon>
    </lineage>
</organism>
<comment type="caution">
    <text evidence="21">The sequence shown here is derived from an EMBL/GenBank/DDBJ whole genome shotgun (WGS) entry which is preliminary data.</text>
</comment>
<keyword evidence="17" id="KW-0624">Polysaccharide degradation</keyword>
<evidence type="ECO:0000256" key="13">
    <source>
        <dbReference type="ARBA" id="ARBA00023154"/>
    </source>
</evidence>
<evidence type="ECO:0000256" key="1">
    <source>
        <dbReference type="ARBA" id="ARBA00000966"/>
    </source>
</evidence>
<dbReference type="Gene3D" id="3.20.20.70">
    <property type="entry name" value="Aldolase class I"/>
    <property type="match status" value="1"/>
</dbReference>
<dbReference type="InterPro" id="IPR000334">
    <property type="entry name" value="Glyco_hydro_45"/>
</dbReference>
<dbReference type="PANTHER" id="PTHR10277">
    <property type="entry name" value="HOMOCITRATE SYNTHASE-RELATED"/>
    <property type="match status" value="1"/>
</dbReference>
<dbReference type="InterPro" id="IPR011872">
    <property type="entry name" value="Homocitrate_synth"/>
</dbReference>
<dbReference type="EMBL" id="JAWRVE010000012">
    <property type="protein sequence ID" value="KAL1878211.1"/>
    <property type="molecule type" value="Genomic_DNA"/>
</dbReference>
<keyword evidence="11" id="KW-0460">Magnesium</keyword>
<dbReference type="InterPro" id="IPR013785">
    <property type="entry name" value="Aldolase_TIM"/>
</dbReference>
<feature type="region of interest" description="Disordered" evidence="19">
    <location>
        <begin position="451"/>
        <end position="481"/>
    </location>
</feature>
<evidence type="ECO:0000256" key="2">
    <source>
        <dbReference type="ARBA" id="ARBA00001936"/>
    </source>
</evidence>
<dbReference type="GO" id="GO:0004410">
    <property type="term" value="F:homocitrate synthase activity"/>
    <property type="evidence" value="ECO:0007669"/>
    <property type="project" value="UniProtKB-EC"/>
</dbReference>
<keyword evidence="8 21" id="KW-0808">Transferase</keyword>
<name>A0ABR3XQD7_9PEZI</name>
<evidence type="ECO:0000256" key="15">
    <source>
        <dbReference type="ARBA" id="ARBA00023277"/>
    </source>
</evidence>
<proteinExistence type="inferred from homology"/>
<dbReference type="Gene3D" id="2.40.40.10">
    <property type="entry name" value="RlpA-like domain"/>
    <property type="match status" value="1"/>
</dbReference>
<dbReference type="InterPro" id="IPR002034">
    <property type="entry name" value="AIPM/Hcit_synth_CS"/>
</dbReference>
<keyword evidence="12" id="KW-0136">Cellulose degradation</keyword>
<evidence type="ECO:0000256" key="9">
    <source>
        <dbReference type="ARBA" id="ARBA00022723"/>
    </source>
</evidence>
<evidence type="ECO:0000256" key="10">
    <source>
        <dbReference type="ARBA" id="ARBA00022801"/>
    </source>
</evidence>
<evidence type="ECO:0000313" key="21">
    <source>
        <dbReference type="EMBL" id="KAL1878211.1"/>
    </source>
</evidence>
<dbReference type="CDD" id="cd07948">
    <property type="entry name" value="DRE_TIM_HCS"/>
    <property type="match status" value="1"/>
</dbReference>
<evidence type="ECO:0000256" key="4">
    <source>
        <dbReference type="ARBA" id="ARBA00004755"/>
    </source>
</evidence>
<dbReference type="Pfam" id="PF02015">
    <property type="entry name" value="Glyco_hydro_45"/>
    <property type="match status" value="1"/>
</dbReference>
<evidence type="ECO:0000256" key="11">
    <source>
        <dbReference type="ARBA" id="ARBA00022842"/>
    </source>
</evidence>
<evidence type="ECO:0000256" key="7">
    <source>
        <dbReference type="ARBA" id="ARBA00022605"/>
    </source>
</evidence>
<keyword evidence="9" id="KW-0479">Metal-binding</keyword>
<evidence type="ECO:0000313" key="22">
    <source>
        <dbReference type="Proteomes" id="UP001583177"/>
    </source>
</evidence>
<keyword evidence="14" id="KW-0464">Manganese</keyword>
<protein>
    <submittedName>
        <fullName evidence="21">Homocitrate synthase lys21</fullName>
        <ecNumber evidence="21">2.3.3.14</ecNumber>
    </submittedName>
</protein>
<dbReference type="InterPro" id="IPR050073">
    <property type="entry name" value="2-IPM_HCS-like"/>
</dbReference>
<dbReference type="Gene3D" id="1.10.238.260">
    <property type="match status" value="1"/>
</dbReference>
<dbReference type="InterPro" id="IPR000891">
    <property type="entry name" value="PYR_CT"/>
</dbReference>
<reference evidence="21 22" key="1">
    <citation type="journal article" date="2024" name="IMA Fungus">
        <title>IMA Genome - F19 : A genome assembly and annotation guide to empower mycologists, including annotated draft genome sequences of Ceratocystis pirilliformis, Diaporthe australafricana, Fusarium ophioides, Paecilomyces lecythidis, and Sporothrix stenoceras.</title>
        <authorList>
            <person name="Aylward J."/>
            <person name="Wilson A.M."/>
            <person name="Visagie C.M."/>
            <person name="Spraker J."/>
            <person name="Barnes I."/>
            <person name="Buitendag C."/>
            <person name="Ceriani C."/>
            <person name="Del Mar Angel L."/>
            <person name="du Plessis D."/>
            <person name="Fuchs T."/>
            <person name="Gasser K."/>
            <person name="Kramer D."/>
            <person name="Li W."/>
            <person name="Munsamy K."/>
            <person name="Piso A."/>
            <person name="Price J.L."/>
            <person name="Sonnekus B."/>
            <person name="Thomas C."/>
            <person name="van der Nest A."/>
            <person name="van Dijk A."/>
            <person name="van Heerden A."/>
            <person name="van Vuuren N."/>
            <person name="Yilmaz N."/>
            <person name="Duong T.A."/>
            <person name="van der Merwe N.A."/>
            <person name="Wingfield M.J."/>
            <person name="Wingfield B.D."/>
        </authorList>
    </citation>
    <scope>NUCLEOTIDE SEQUENCE [LARGE SCALE GENOMIC DNA]</scope>
    <source>
        <strain evidence="21 22">CMW 18300</strain>
    </source>
</reference>
<keyword evidence="7" id="KW-0028">Amino-acid biosynthesis</keyword>
<sequence>MCPTPDAAPATTSRTNGANGANGTDKSHPGFTAIPTKSTRSAPYQPVGDFLSNVSRFKIIESTLREGEQFANAFFDIDTKIKIAKALDEFGVDYIELTSPAASEASRKDCETICKLGLKAKILTHVRCHMDDARLAVETGVDGLDVVIGTSSYLREHSHGKDMTYIINTAIEVIEFVKSKGLEVRFSSEDSFRSDLVDLLSVYSAVDKVGVTRVGIADTVGCASPRQVYDLVRTLRGVVKCDIETHFHDDTGCAIANAYCALEAGATHVDTSVLGIGERNGITTLGGLMARMIVADREYVTSKYNLAKLKDLENLVADAVQINVPFNNPITGFCAFTHKAGIHAKAILNNPETYEILKPEDFGLSRYVHFASRLTGWNAIKSRIEQLGLSMTDDQVKLCTQKVKAMADVRPLAIDDADSVIRTFHLNLTADEQKPLLPDLTSEEHAKFKKAERELAGQPEKRASDEVTTEETNGSSAKKVKDSPLSNYEAVSGCESGGNAFTCTNQAPWAANSLVSYGFAATSISGGTESSWCCACYALTFTSGKAKGKVMLVQSVNTGGDLSGNQFDLQIPGGGTGIFDGCTSEFGSSWGAQYGGVSNETQCSTLPTKLQAGCDWRFDWFRNSDNPTHTFTQISCPAELTGVTGCVRDDDASFPKFVMPSPATWTAPTPTATAAAYAQCDSLTWDVPMLCPSGYYCSYVTDLRSRNGAAFLVIDCIDPEE</sequence>
<evidence type="ECO:0000256" key="14">
    <source>
        <dbReference type="ARBA" id="ARBA00023211"/>
    </source>
</evidence>
<comment type="similarity">
    <text evidence="5">Belongs to the alpha-IPM synthase/homocitrate synthase family. Homocitrate synthase LYS20/LYS21 subfamily.</text>
</comment>
<evidence type="ECO:0000256" key="17">
    <source>
        <dbReference type="ARBA" id="ARBA00023326"/>
    </source>
</evidence>
<comment type="similarity">
    <text evidence="6">Belongs to the glycosyl hydrolase 45 (cellulase K) family.</text>
</comment>
<comment type="catalytic activity">
    <reaction evidence="18">
        <text>acetyl-CoA + 2-oxoglutarate + H2O = (2R)-homocitrate + CoA + H(+)</text>
        <dbReference type="Rhea" id="RHEA:12929"/>
        <dbReference type="ChEBI" id="CHEBI:15377"/>
        <dbReference type="ChEBI" id="CHEBI:15378"/>
        <dbReference type="ChEBI" id="CHEBI:16810"/>
        <dbReference type="ChEBI" id="CHEBI:57287"/>
        <dbReference type="ChEBI" id="CHEBI:57288"/>
        <dbReference type="ChEBI" id="CHEBI:58884"/>
        <dbReference type="EC" id="2.3.3.14"/>
    </reaction>
    <physiologicalReaction direction="left-to-right" evidence="18">
        <dbReference type="Rhea" id="RHEA:12930"/>
    </physiologicalReaction>
</comment>
<keyword evidence="15" id="KW-0119">Carbohydrate metabolism</keyword>
<dbReference type="PANTHER" id="PTHR10277:SF48">
    <property type="entry name" value="HOMOCITRATE SYNTHASE, CYTOSOLIC ISOZYME-RELATED"/>
    <property type="match status" value="1"/>
</dbReference>
<dbReference type="EC" id="2.3.3.14" evidence="21"/>
<feature type="region of interest" description="Disordered" evidence="19">
    <location>
        <begin position="1"/>
        <end position="40"/>
    </location>
</feature>
<evidence type="ECO:0000259" key="20">
    <source>
        <dbReference type="PROSITE" id="PS50991"/>
    </source>
</evidence>
<feature type="domain" description="Pyruvate carboxyltransferase" evidence="20">
    <location>
        <begin position="57"/>
        <end position="310"/>
    </location>
</feature>
<feature type="compositionally biased region" description="Basic and acidic residues" evidence="19">
    <location>
        <begin position="451"/>
        <end position="465"/>
    </location>
</feature>
<dbReference type="PROSITE" id="PS50991">
    <property type="entry name" value="PYR_CT"/>
    <property type="match status" value="1"/>
</dbReference>
<gene>
    <name evidence="21" type="primary">LYS21</name>
    <name evidence="21" type="ORF">Daus18300_002128</name>
</gene>
<keyword evidence="22" id="KW-1185">Reference proteome</keyword>
<evidence type="ECO:0000256" key="8">
    <source>
        <dbReference type="ARBA" id="ARBA00022679"/>
    </source>
</evidence>
<dbReference type="HAMAP" id="MF_02222">
    <property type="entry name" value="Homocitr_synth_fung_arch"/>
    <property type="match status" value="1"/>
</dbReference>
<dbReference type="SUPFAM" id="SSF50685">
    <property type="entry name" value="Barwin-like endoglucanases"/>
    <property type="match status" value="1"/>
</dbReference>